<dbReference type="InterPro" id="IPR000402">
    <property type="entry name" value="Na/K_ATPase_sub_beta"/>
</dbReference>
<dbReference type="AlphaFoldDB" id="A0A7R9JRR6"/>
<reference evidence="1" key="1">
    <citation type="submission" date="2020-11" db="EMBL/GenBank/DDBJ databases">
        <authorList>
            <person name="Tran Van P."/>
        </authorList>
    </citation>
    <scope>NUCLEOTIDE SEQUENCE</scope>
</reference>
<evidence type="ECO:0000313" key="1">
    <source>
        <dbReference type="EMBL" id="CAD7588159.1"/>
    </source>
</evidence>
<dbReference type="Gene3D" id="1.20.5.170">
    <property type="match status" value="1"/>
</dbReference>
<dbReference type="GO" id="GO:0005890">
    <property type="term" value="C:sodium:potassium-exchanging ATPase complex"/>
    <property type="evidence" value="ECO:0007669"/>
    <property type="project" value="InterPro"/>
</dbReference>
<sequence>MSKLEPQDDTLFAPPPYRSPAQTFFRFLYNRDEGTFLGRTGASWGYGHACDLDAATRSRGMLFVATGHTCDLVAAFYDQLSWHQGVNIVLATGYDTNASVATSIRNKGERICRCDLKTLAKAF</sequence>
<dbReference type="EMBL" id="OE839677">
    <property type="protein sequence ID" value="CAD7588159.1"/>
    <property type="molecule type" value="Genomic_DNA"/>
</dbReference>
<gene>
    <name evidence="1" type="ORF">TGEB3V08_LOCUS2261</name>
</gene>
<dbReference type="GO" id="GO:0006813">
    <property type="term" value="P:potassium ion transport"/>
    <property type="evidence" value="ECO:0007669"/>
    <property type="project" value="InterPro"/>
</dbReference>
<name>A0A7R9JRR6_TIMGE</name>
<protein>
    <submittedName>
        <fullName evidence="1">Uncharacterized protein</fullName>
    </submittedName>
</protein>
<proteinExistence type="predicted"/>
<organism evidence="1">
    <name type="scientific">Timema genevievae</name>
    <name type="common">Walking stick</name>
    <dbReference type="NCBI Taxonomy" id="629358"/>
    <lineage>
        <taxon>Eukaryota</taxon>
        <taxon>Metazoa</taxon>
        <taxon>Ecdysozoa</taxon>
        <taxon>Arthropoda</taxon>
        <taxon>Hexapoda</taxon>
        <taxon>Insecta</taxon>
        <taxon>Pterygota</taxon>
        <taxon>Neoptera</taxon>
        <taxon>Polyneoptera</taxon>
        <taxon>Phasmatodea</taxon>
        <taxon>Timematodea</taxon>
        <taxon>Timematoidea</taxon>
        <taxon>Timematidae</taxon>
        <taxon>Timema</taxon>
    </lineage>
</organism>
<dbReference type="GO" id="GO:0006814">
    <property type="term" value="P:sodium ion transport"/>
    <property type="evidence" value="ECO:0007669"/>
    <property type="project" value="InterPro"/>
</dbReference>
<dbReference type="PROSITE" id="PS00390">
    <property type="entry name" value="ATPASE_NA_K_BETA_1"/>
    <property type="match status" value="1"/>
</dbReference>
<accession>A0A7R9JRR6</accession>